<evidence type="ECO:0000259" key="1">
    <source>
        <dbReference type="PROSITE" id="PS51186"/>
    </source>
</evidence>
<name>A0A1B2IDY0_9CAUD</name>
<dbReference type="KEGG" id="vg:29061951"/>
<protein>
    <submittedName>
        <fullName evidence="2">Putative acetyltransferase</fullName>
    </submittedName>
</protein>
<dbReference type="PROSITE" id="PS51186">
    <property type="entry name" value="GNAT"/>
    <property type="match status" value="1"/>
</dbReference>
<dbReference type="OrthoDB" id="13712at10239"/>
<dbReference type="InterPro" id="IPR000182">
    <property type="entry name" value="GNAT_dom"/>
</dbReference>
<dbReference type="Gene3D" id="3.40.630.30">
    <property type="match status" value="1"/>
</dbReference>
<reference evidence="2 3" key="1">
    <citation type="submission" date="2016-06" db="EMBL/GenBank/DDBJ databases">
        <authorList>
            <person name="Kjaerup R.B."/>
            <person name="Dalgaard T.S."/>
            <person name="Juul-Madsen H.R."/>
        </authorList>
    </citation>
    <scope>NUCLEOTIDE SEQUENCE [LARGE SCALE GENOMIC DNA]</scope>
</reference>
<dbReference type="RefSeq" id="YP_009278712.1">
    <property type="nucleotide sequence ID" value="NC_031010.1"/>
</dbReference>
<accession>A0A1B2IDY0</accession>
<keyword evidence="2" id="KW-0808">Transferase</keyword>
<dbReference type="Pfam" id="PF13673">
    <property type="entry name" value="Acetyltransf_10"/>
    <property type="match status" value="1"/>
</dbReference>
<organism evidence="2 3">
    <name type="scientific">Erwinia phage vB_EamM_Kwan</name>
    <dbReference type="NCBI Taxonomy" id="1883374"/>
    <lineage>
        <taxon>Viruses</taxon>
        <taxon>Duplodnaviria</taxon>
        <taxon>Heunggongvirae</taxon>
        <taxon>Uroviricota</taxon>
        <taxon>Caudoviricetes</taxon>
        <taxon>Chimalliviridae</taxon>
        <taxon>Wellingtonvirus</taxon>
        <taxon>Wellingtonvirus wellington</taxon>
    </lineage>
</organism>
<dbReference type="InterPro" id="IPR016181">
    <property type="entry name" value="Acyl_CoA_acyltransferase"/>
</dbReference>
<dbReference type="SUPFAM" id="SSF55729">
    <property type="entry name" value="Acyl-CoA N-acyltransferases (Nat)"/>
    <property type="match status" value="1"/>
</dbReference>
<gene>
    <name evidence="2" type="ORF">KWAN_107</name>
</gene>
<evidence type="ECO:0000313" key="2">
    <source>
        <dbReference type="EMBL" id="ANZ49459.1"/>
    </source>
</evidence>
<sequence length="159" mass="17886">MIVMSIEIDKISPDVYPELAEFLADANSIRKEPLQVLMAVEDDIVHGMVIYEPGNIVYLYVVPESRRSGVARFLVKHVASQSPGKQMTAIVNPDAVDAQCFFLQNGWRIENWFKGLDDKWYFRMTTKATQPAQSPPVEVGLARFAKTVPIFISVGNKII</sequence>
<dbReference type="EMBL" id="KX397369">
    <property type="protein sequence ID" value="ANZ49459.1"/>
    <property type="molecule type" value="Genomic_DNA"/>
</dbReference>
<evidence type="ECO:0000313" key="3">
    <source>
        <dbReference type="Proteomes" id="UP000202923"/>
    </source>
</evidence>
<dbReference type="Proteomes" id="UP000202923">
    <property type="component" value="Genome"/>
</dbReference>
<proteinExistence type="predicted"/>
<dbReference type="GO" id="GO:0016747">
    <property type="term" value="F:acyltransferase activity, transferring groups other than amino-acyl groups"/>
    <property type="evidence" value="ECO:0007669"/>
    <property type="project" value="InterPro"/>
</dbReference>
<feature type="domain" description="N-acetyltransferase" evidence="1">
    <location>
        <begin position="1"/>
        <end position="127"/>
    </location>
</feature>
<dbReference type="GeneID" id="29061951"/>
<dbReference type="CDD" id="cd04301">
    <property type="entry name" value="NAT_SF"/>
    <property type="match status" value="1"/>
</dbReference>